<dbReference type="PANTHER" id="PTHR46599">
    <property type="entry name" value="PIGGYBAC TRANSPOSABLE ELEMENT-DERIVED PROTEIN 4"/>
    <property type="match status" value="1"/>
</dbReference>
<gene>
    <name evidence="4" type="primary">LOC125777265</name>
</gene>
<feature type="compositionally biased region" description="Acidic residues" evidence="1">
    <location>
        <begin position="16"/>
        <end position="32"/>
    </location>
</feature>
<dbReference type="GeneID" id="125777265"/>
<evidence type="ECO:0000256" key="1">
    <source>
        <dbReference type="SAM" id="MobiDB-lite"/>
    </source>
</evidence>
<evidence type="ECO:0000259" key="2">
    <source>
        <dbReference type="Pfam" id="PF13843"/>
    </source>
</evidence>
<proteinExistence type="predicted"/>
<reference evidence="4" key="1">
    <citation type="submission" date="2025-08" db="UniProtKB">
        <authorList>
            <consortium name="RefSeq"/>
        </authorList>
    </citation>
    <scope>IDENTIFICATION</scope>
    <source>
        <tissue evidence="4">Adult</tissue>
    </source>
</reference>
<name>A0ABM3JED0_BACDO</name>
<feature type="domain" description="PiggyBac transposable element-derived protein" evidence="2">
    <location>
        <begin position="115"/>
        <end position="479"/>
    </location>
</feature>
<evidence type="ECO:0000313" key="3">
    <source>
        <dbReference type="Proteomes" id="UP001652620"/>
    </source>
</evidence>
<sequence>MQRRNQILSRQRIEEIFNDDDESLDEASDEDQDFRCDESEINESDISTDSFDSVESLSRETQGNKECFPAKDGTIVWYKDPQQMQCSRMRQECILSNKPGPSQHARSLVASIKGAFDLFISLELKQIIVEMTNLKGVQLYESKWEIIDIMELEAYFGLQIMAGVSKSNGESLRCLWDETNGRPIFRAVMHIERFMQISRCLRFDSHEDRETRRLRDKLAPIRNIWDKWSKNLKLMYNPNENVTVDEQLVPFRGRCCFRQYIPSKPAKYGIKIWALCDSKSNYAWNMDVYLGRARNTQPEKNQGKSYQHEKNSSETNNTKIFSLGENVVINLTRNLGRGYTVTCDNFFTTYNLAVELLRRKITVVGTVRKNKKFLPLQAIDVRKKPEYYSEFFFTQNVTVVTYMPKKYKFVVAMSTLHHSAETRADQKKKPEIIHHYNATKAGVDALDQLVATYTCKRQTKRWPVALFSNMVDVSGYNAYVIWTELNPEWNRNKNFKRRLFLVDLATSLVTPHIARRKRMPYGPSAKRVVENIQEAVAADTPSLSTVVQPQDSPLCFLGKRQRCFYCPHTKNSNKHSVRCDKCLKFICKQHSVKAVICINCQNLCIFY</sequence>
<dbReference type="InterPro" id="IPR029526">
    <property type="entry name" value="PGBD"/>
</dbReference>
<dbReference type="Proteomes" id="UP001652620">
    <property type="component" value="Chromosome 3"/>
</dbReference>
<protein>
    <submittedName>
        <fullName evidence="4">PiggyBac transposable element-derived protein 4-like isoform X1</fullName>
    </submittedName>
</protein>
<keyword evidence="3" id="KW-1185">Reference proteome</keyword>
<dbReference type="PANTHER" id="PTHR46599:SF6">
    <property type="entry name" value="DUAL SPECIFICITY PHOSPHATASE 26"/>
    <property type="match status" value="1"/>
</dbReference>
<feature type="region of interest" description="Disordered" evidence="1">
    <location>
        <begin position="1"/>
        <end position="52"/>
    </location>
</feature>
<evidence type="ECO:0000313" key="4">
    <source>
        <dbReference type="RefSeq" id="XP_049307590.1"/>
    </source>
</evidence>
<dbReference type="Pfam" id="PF13843">
    <property type="entry name" value="DDE_Tnp_1_7"/>
    <property type="match status" value="1"/>
</dbReference>
<organism evidence="3 4">
    <name type="scientific">Bactrocera dorsalis</name>
    <name type="common">Oriental fruit fly</name>
    <name type="synonym">Dacus dorsalis</name>
    <dbReference type="NCBI Taxonomy" id="27457"/>
    <lineage>
        <taxon>Eukaryota</taxon>
        <taxon>Metazoa</taxon>
        <taxon>Ecdysozoa</taxon>
        <taxon>Arthropoda</taxon>
        <taxon>Hexapoda</taxon>
        <taxon>Insecta</taxon>
        <taxon>Pterygota</taxon>
        <taxon>Neoptera</taxon>
        <taxon>Endopterygota</taxon>
        <taxon>Diptera</taxon>
        <taxon>Brachycera</taxon>
        <taxon>Muscomorpha</taxon>
        <taxon>Tephritoidea</taxon>
        <taxon>Tephritidae</taxon>
        <taxon>Bactrocera</taxon>
        <taxon>Bactrocera</taxon>
    </lineage>
</organism>
<dbReference type="RefSeq" id="XP_049307590.1">
    <property type="nucleotide sequence ID" value="XM_049451633.1"/>
</dbReference>
<accession>A0ABM3JED0</accession>